<dbReference type="PANTHER" id="PTHR12197:SF282">
    <property type="entry name" value="SET DOMAIN-CONTAINING PROTEIN"/>
    <property type="match status" value="1"/>
</dbReference>
<evidence type="ECO:0000259" key="1">
    <source>
        <dbReference type="PROSITE" id="PS50280"/>
    </source>
</evidence>
<dbReference type="PROSITE" id="PS50280">
    <property type="entry name" value="SET"/>
    <property type="match status" value="1"/>
</dbReference>
<dbReference type="PANTHER" id="PTHR12197">
    <property type="entry name" value="HISTONE-LYSINE N-METHYLTRANSFERASE SMYD"/>
    <property type="match status" value="1"/>
</dbReference>
<dbReference type="InterPro" id="IPR050869">
    <property type="entry name" value="H3K4_H4K5_MeTrfase"/>
</dbReference>
<dbReference type="Proteomes" id="UP001489004">
    <property type="component" value="Unassembled WGS sequence"/>
</dbReference>
<organism evidence="2 3">
    <name type="scientific">[Myrmecia] bisecta</name>
    <dbReference type="NCBI Taxonomy" id="41462"/>
    <lineage>
        <taxon>Eukaryota</taxon>
        <taxon>Viridiplantae</taxon>
        <taxon>Chlorophyta</taxon>
        <taxon>core chlorophytes</taxon>
        <taxon>Trebouxiophyceae</taxon>
        <taxon>Trebouxiales</taxon>
        <taxon>Trebouxiaceae</taxon>
        <taxon>Myrmecia</taxon>
    </lineage>
</organism>
<gene>
    <name evidence="2" type="ORF">WJX72_000903</name>
</gene>
<dbReference type="SMART" id="SM00317">
    <property type="entry name" value="SET"/>
    <property type="match status" value="1"/>
</dbReference>
<dbReference type="AlphaFoldDB" id="A0AAW1Q6G1"/>
<feature type="domain" description="SET" evidence="1">
    <location>
        <begin position="25"/>
        <end position="203"/>
    </location>
</feature>
<dbReference type="GO" id="GO:0005634">
    <property type="term" value="C:nucleus"/>
    <property type="evidence" value="ECO:0007669"/>
    <property type="project" value="TreeGrafter"/>
</dbReference>
<keyword evidence="3" id="KW-1185">Reference proteome</keyword>
<dbReference type="InterPro" id="IPR046341">
    <property type="entry name" value="SET_dom_sf"/>
</dbReference>
<evidence type="ECO:0000313" key="2">
    <source>
        <dbReference type="EMBL" id="KAK9816487.1"/>
    </source>
</evidence>
<dbReference type="CDD" id="cd20071">
    <property type="entry name" value="SET_SMYD"/>
    <property type="match status" value="1"/>
</dbReference>
<accession>A0AAW1Q6G1</accession>
<dbReference type="Gene3D" id="2.170.270.10">
    <property type="entry name" value="SET domain"/>
    <property type="match status" value="1"/>
</dbReference>
<dbReference type="Gene3D" id="1.25.40.10">
    <property type="entry name" value="Tetratricopeptide repeat domain"/>
    <property type="match status" value="1"/>
</dbReference>
<reference evidence="2 3" key="1">
    <citation type="journal article" date="2024" name="Nat. Commun.">
        <title>Phylogenomics reveals the evolutionary origins of lichenization in chlorophyte algae.</title>
        <authorList>
            <person name="Puginier C."/>
            <person name="Libourel C."/>
            <person name="Otte J."/>
            <person name="Skaloud P."/>
            <person name="Haon M."/>
            <person name="Grisel S."/>
            <person name="Petersen M."/>
            <person name="Berrin J.G."/>
            <person name="Delaux P.M."/>
            <person name="Dal Grande F."/>
            <person name="Keller J."/>
        </authorList>
    </citation>
    <scope>NUCLEOTIDE SEQUENCE [LARGE SCALE GENOMIC DNA]</scope>
    <source>
        <strain evidence="2 3">SAG 2043</strain>
    </source>
</reference>
<dbReference type="Pfam" id="PF00856">
    <property type="entry name" value="SET"/>
    <property type="match status" value="1"/>
</dbReference>
<dbReference type="InterPro" id="IPR011990">
    <property type="entry name" value="TPR-like_helical_dom_sf"/>
</dbReference>
<name>A0AAW1Q6G1_9CHLO</name>
<proteinExistence type="predicted"/>
<comment type="caution">
    <text evidence="2">The sequence shown here is derived from an EMBL/GenBank/DDBJ whole genome shotgun (WGS) entry which is preliminary data.</text>
</comment>
<protein>
    <recommendedName>
        <fullName evidence="1">SET domain-containing protein</fullName>
    </recommendedName>
</protein>
<sequence>MASAAQTAAASKKNKKKGKKFVALPSLESCEAQLPWKLAFTQRLGRHAVAKTNLPAGSLVLREAAVGSVVLEQCAAFVCHSCLQELPDSDQPAHTAVVDCKASQFHRFCDRACQREFMASRPAWVARVYATQLQELAGIADSNIHSLGTGSRNQEIAVGLFPALSMLNHSCSPNCCFQATGKEMAVRTTRDVKAGEQLCVSYINLFEMRPVRQRQLLATKFFRCQCERCAQPLPQSTDRFLEGVQCSARGCRGLLLAQDPGGEDHTPWKCDTCAVEVPAVNAEGTGPQNIVNKATIIWQRNMAVMQHQGHAMAKAMFEDLLKEFDRPGKLQRLHMVLFDSLVPLMNCCRAAGDTAGAISYLSKVTAAMEELHVTPNSPELANYLTLHGMLLADRANGAPAAFKARLKKQAKETLARAAAMRKICLGPEHPATLDALDKIRQV</sequence>
<dbReference type="SUPFAM" id="SSF82199">
    <property type="entry name" value="SET domain"/>
    <property type="match status" value="1"/>
</dbReference>
<dbReference type="InterPro" id="IPR001214">
    <property type="entry name" value="SET_dom"/>
</dbReference>
<evidence type="ECO:0000313" key="3">
    <source>
        <dbReference type="Proteomes" id="UP001489004"/>
    </source>
</evidence>
<dbReference type="EMBL" id="JALJOR010000005">
    <property type="protein sequence ID" value="KAK9816487.1"/>
    <property type="molecule type" value="Genomic_DNA"/>
</dbReference>